<dbReference type="Proteomes" id="UP000243200">
    <property type="component" value="Unassembled WGS sequence"/>
</dbReference>
<dbReference type="AlphaFoldDB" id="A0A1C3KHE4"/>
<protein>
    <recommendedName>
        <fullName evidence="4">Pv-fam-d protein</fullName>
    </recommendedName>
</protein>
<dbReference type="InterPro" id="IPR022139">
    <property type="entry name" value="Fam-L/Fam-M-like_plasmodium"/>
</dbReference>
<accession>A0A1C3KHE4</accession>
<organism evidence="2 3">
    <name type="scientific">Plasmodium ovale</name>
    <name type="common">malaria parasite P. ovale</name>
    <dbReference type="NCBI Taxonomy" id="36330"/>
    <lineage>
        <taxon>Eukaryota</taxon>
        <taxon>Sar</taxon>
        <taxon>Alveolata</taxon>
        <taxon>Apicomplexa</taxon>
        <taxon>Aconoidasida</taxon>
        <taxon>Haemosporida</taxon>
        <taxon>Plasmodiidae</taxon>
        <taxon>Plasmodium</taxon>
        <taxon>Plasmodium (Plasmodium)</taxon>
    </lineage>
</organism>
<evidence type="ECO:0000256" key="1">
    <source>
        <dbReference type="SAM" id="SignalP"/>
    </source>
</evidence>
<keyword evidence="1" id="KW-0732">Signal</keyword>
<gene>
    <name evidence="2" type="primary">PowCR01_000087400</name>
    <name evidence="2" type="ORF">POWCR01_000087400</name>
</gene>
<dbReference type="Pfam" id="PF12420">
    <property type="entry name" value="DUF3671"/>
    <property type="match status" value="1"/>
</dbReference>
<dbReference type="VEuPathDB" id="PlasmoDB:POWCR01_000087400"/>
<evidence type="ECO:0000313" key="3">
    <source>
        <dbReference type="Proteomes" id="UP000243200"/>
    </source>
</evidence>
<feature type="signal peptide" evidence="1">
    <location>
        <begin position="1"/>
        <end position="25"/>
    </location>
</feature>
<feature type="chain" id="PRO_5008677778" description="Pv-fam-d protein" evidence="1">
    <location>
        <begin position="26"/>
        <end position="152"/>
    </location>
</feature>
<proteinExistence type="predicted"/>
<evidence type="ECO:0008006" key="4">
    <source>
        <dbReference type="Google" id="ProtNLM"/>
    </source>
</evidence>
<reference evidence="2 3" key="1">
    <citation type="submission" date="2016-06" db="EMBL/GenBank/DDBJ databases">
        <authorList>
            <consortium name="Pathogen Informatics"/>
        </authorList>
    </citation>
    <scope>NUCLEOTIDE SEQUENCE [LARGE SCALE GENOMIC DNA]</scope>
</reference>
<evidence type="ECO:0000313" key="2">
    <source>
        <dbReference type="EMBL" id="SBT73163.1"/>
    </source>
</evidence>
<sequence length="152" mass="17452">MIFSFFIKIFTFILLIWTNEYYSSANTYTNLDKRCNLLRTVDLRKCRLLLAENKVGSETNSGLLKVKKSHKTKHSSPCSKIASGIKENLKGFDSQVEDVITCLISDVDRCFKNKTLDESLNEKYHRKKIKIGKFLLYYILGTVTSILVEGVI</sequence>
<name>A0A1C3KHE4_PLAOA</name>
<dbReference type="EMBL" id="FLRJ01000263">
    <property type="protein sequence ID" value="SBT73163.1"/>
    <property type="molecule type" value="Genomic_DNA"/>
</dbReference>